<dbReference type="Proteomes" id="UP000499080">
    <property type="component" value="Unassembled WGS sequence"/>
</dbReference>
<reference evidence="1 2" key="1">
    <citation type="journal article" date="2019" name="Sci. Rep.">
        <title>Orb-weaving spider Araneus ventricosus genome elucidates the spidroin gene catalogue.</title>
        <authorList>
            <person name="Kono N."/>
            <person name="Nakamura H."/>
            <person name="Ohtoshi R."/>
            <person name="Moran D.A.P."/>
            <person name="Shinohara A."/>
            <person name="Yoshida Y."/>
            <person name="Fujiwara M."/>
            <person name="Mori M."/>
            <person name="Tomita M."/>
            <person name="Arakawa K."/>
        </authorList>
    </citation>
    <scope>NUCLEOTIDE SEQUENCE [LARGE SCALE GENOMIC DNA]</scope>
</reference>
<keyword evidence="2" id="KW-1185">Reference proteome</keyword>
<accession>A0A4Y2S5H8</accession>
<protein>
    <submittedName>
        <fullName evidence="1">Uncharacterized protein</fullName>
    </submittedName>
</protein>
<dbReference type="AlphaFoldDB" id="A0A4Y2S5H8"/>
<comment type="caution">
    <text evidence="1">The sequence shown here is derived from an EMBL/GenBank/DDBJ whole genome shotgun (WGS) entry which is preliminary data.</text>
</comment>
<evidence type="ECO:0000313" key="2">
    <source>
        <dbReference type="Proteomes" id="UP000499080"/>
    </source>
</evidence>
<name>A0A4Y2S5H8_ARAVE</name>
<dbReference type="EMBL" id="BGPR01149735">
    <property type="protein sequence ID" value="GBN82866.1"/>
    <property type="molecule type" value="Genomic_DNA"/>
</dbReference>
<sequence>MHLTFSVCTCRSNLSGPNRHNILELTLGCKEDVEELAIRTHQFSSGLIELYEAWHCRNGTKFLESIVVDGFFELHPEILIRCYSRPLDGTNNSHWKQKTFSYEYPLSDCVCQAVAVFINL</sequence>
<evidence type="ECO:0000313" key="1">
    <source>
        <dbReference type="EMBL" id="GBN82866.1"/>
    </source>
</evidence>
<organism evidence="1 2">
    <name type="scientific">Araneus ventricosus</name>
    <name type="common">Orbweaver spider</name>
    <name type="synonym">Epeira ventricosa</name>
    <dbReference type="NCBI Taxonomy" id="182803"/>
    <lineage>
        <taxon>Eukaryota</taxon>
        <taxon>Metazoa</taxon>
        <taxon>Ecdysozoa</taxon>
        <taxon>Arthropoda</taxon>
        <taxon>Chelicerata</taxon>
        <taxon>Arachnida</taxon>
        <taxon>Araneae</taxon>
        <taxon>Araneomorphae</taxon>
        <taxon>Entelegynae</taxon>
        <taxon>Araneoidea</taxon>
        <taxon>Araneidae</taxon>
        <taxon>Araneus</taxon>
    </lineage>
</organism>
<gene>
    <name evidence="1" type="ORF">AVEN_191681_1</name>
</gene>
<proteinExistence type="predicted"/>